<name>W9VUY5_9GAMM</name>
<keyword evidence="4 8" id="KW-1133">Transmembrane helix</keyword>
<comment type="subcellular location">
    <subcellularLocation>
        <location evidence="1">Cell membrane</location>
        <topology evidence="1">Multi-pass membrane protein</topology>
    </subcellularLocation>
    <subcellularLocation>
        <location evidence="6">Membrane</location>
        <topology evidence="6">Multi-pass membrane protein</topology>
    </subcellularLocation>
</comment>
<dbReference type="STRING" id="1249627.D779_2876"/>
<evidence type="ECO:0000313" key="10">
    <source>
        <dbReference type="EMBL" id="EXJ14205.1"/>
    </source>
</evidence>
<evidence type="ECO:0000256" key="3">
    <source>
        <dbReference type="ARBA" id="ARBA00022692"/>
    </source>
</evidence>
<feature type="transmembrane region" description="Helical" evidence="8">
    <location>
        <begin position="173"/>
        <end position="194"/>
    </location>
</feature>
<evidence type="ECO:0000256" key="4">
    <source>
        <dbReference type="ARBA" id="ARBA00022989"/>
    </source>
</evidence>
<dbReference type="PATRIC" id="fig|1249627.3.peg.3042"/>
<dbReference type="Proteomes" id="UP000019460">
    <property type="component" value="Unassembled WGS sequence"/>
</dbReference>
<dbReference type="GO" id="GO:0005886">
    <property type="term" value="C:plasma membrane"/>
    <property type="evidence" value="ECO:0007669"/>
    <property type="project" value="UniProtKB-SubCell"/>
</dbReference>
<evidence type="ECO:0000259" key="9">
    <source>
        <dbReference type="Pfam" id="PF01618"/>
    </source>
</evidence>
<organism evidence="10 11">
    <name type="scientific">Imhoffiella purpurea</name>
    <dbReference type="NCBI Taxonomy" id="1249627"/>
    <lineage>
        <taxon>Bacteria</taxon>
        <taxon>Pseudomonadati</taxon>
        <taxon>Pseudomonadota</taxon>
        <taxon>Gammaproteobacteria</taxon>
        <taxon>Chromatiales</taxon>
        <taxon>Chromatiaceae</taxon>
        <taxon>Imhoffiella</taxon>
    </lineage>
</organism>
<evidence type="ECO:0000256" key="7">
    <source>
        <dbReference type="SAM" id="MobiDB-lite"/>
    </source>
</evidence>
<accession>W9VUY5</accession>
<feature type="region of interest" description="Disordered" evidence="7">
    <location>
        <begin position="1"/>
        <end position="31"/>
    </location>
</feature>
<dbReference type="AlphaFoldDB" id="W9VUY5"/>
<dbReference type="PANTHER" id="PTHR30625:SF11">
    <property type="entry name" value="MOTA_TOLQ_EXBB PROTON CHANNEL DOMAIN-CONTAINING PROTEIN"/>
    <property type="match status" value="1"/>
</dbReference>
<dbReference type="Pfam" id="PF01618">
    <property type="entry name" value="MotA_ExbB"/>
    <property type="match status" value="1"/>
</dbReference>
<proteinExistence type="inferred from homology"/>
<dbReference type="PANTHER" id="PTHR30625">
    <property type="entry name" value="PROTEIN TOLQ"/>
    <property type="match status" value="1"/>
</dbReference>
<dbReference type="InterPro" id="IPR050790">
    <property type="entry name" value="ExbB/TolQ_transport"/>
</dbReference>
<feature type="domain" description="MotA/TolQ/ExbB proton channel" evidence="9">
    <location>
        <begin position="143"/>
        <end position="252"/>
    </location>
</feature>
<evidence type="ECO:0000313" key="11">
    <source>
        <dbReference type="Proteomes" id="UP000019460"/>
    </source>
</evidence>
<protein>
    <submittedName>
        <fullName evidence="10">Ferric siderophore transport system, biopolymer transport protein ExbB</fullName>
    </submittedName>
</protein>
<dbReference type="EMBL" id="AONC01000045">
    <property type="protein sequence ID" value="EXJ14205.1"/>
    <property type="molecule type" value="Genomic_DNA"/>
</dbReference>
<feature type="compositionally biased region" description="Low complexity" evidence="7">
    <location>
        <begin position="8"/>
        <end position="17"/>
    </location>
</feature>
<gene>
    <name evidence="10" type="ORF">D779_2876</name>
</gene>
<keyword evidence="11" id="KW-1185">Reference proteome</keyword>
<sequence>MTDITTNAAPAAPAQAQTPISPPGNLEPGGAAHFSETAAAVSPPSPEISADPGMLDGILGPLQDMIGTGGPVLLFLSLLSVVALAIVLVKLWQFHRLQLGRLGPVRESLRRWQQSDAQAAIALVAGRNQPVAHLVHLALVGLHRPRVEMATLREELTRVASLQLESLRSHLRALEIIGTLSPLLGLLGTVLGMIEAFRQLEVAGSQVDPSILSGGIWQALLTTAVGLTVAIPVVLAHTWLERRVERCGHQMEDAVTQVFTRGLKAPVLTTEGRHHAKSQSEVGYAA</sequence>
<dbReference type="eggNOG" id="COG0811">
    <property type="taxonomic scope" value="Bacteria"/>
</dbReference>
<dbReference type="RefSeq" id="WP_052348158.1">
    <property type="nucleotide sequence ID" value="NZ_AONC01000045.1"/>
</dbReference>
<evidence type="ECO:0000256" key="1">
    <source>
        <dbReference type="ARBA" id="ARBA00004651"/>
    </source>
</evidence>
<dbReference type="InterPro" id="IPR002898">
    <property type="entry name" value="MotA_ExbB_proton_chnl"/>
</dbReference>
<keyword evidence="3 8" id="KW-0812">Transmembrane</keyword>
<feature type="transmembrane region" description="Helical" evidence="8">
    <location>
        <begin position="72"/>
        <end position="92"/>
    </location>
</feature>
<evidence type="ECO:0000256" key="5">
    <source>
        <dbReference type="ARBA" id="ARBA00023136"/>
    </source>
</evidence>
<keyword evidence="2" id="KW-1003">Cell membrane</keyword>
<keyword evidence="6" id="KW-0813">Transport</keyword>
<evidence type="ECO:0000256" key="6">
    <source>
        <dbReference type="RuleBase" id="RU004057"/>
    </source>
</evidence>
<dbReference type="GO" id="GO:0017038">
    <property type="term" value="P:protein import"/>
    <property type="evidence" value="ECO:0007669"/>
    <property type="project" value="TreeGrafter"/>
</dbReference>
<feature type="transmembrane region" description="Helical" evidence="8">
    <location>
        <begin position="214"/>
        <end position="236"/>
    </location>
</feature>
<dbReference type="OrthoDB" id="4045at2"/>
<keyword evidence="5 8" id="KW-0472">Membrane</keyword>
<evidence type="ECO:0000256" key="8">
    <source>
        <dbReference type="SAM" id="Phobius"/>
    </source>
</evidence>
<comment type="similarity">
    <text evidence="6">Belongs to the exbB/tolQ family.</text>
</comment>
<reference evidence="10 11" key="1">
    <citation type="submission" date="2012-11" db="EMBL/GenBank/DDBJ databases">
        <title>Genome assembly of Thiorhodococcus sp. AK35.</title>
        <authorList>
            <person name="Nupur N."/>
            <person name="Khatri I."/>
            <person name="Subramanian S."/>
            <person name="Pinnaka A."/>
        </authorList>
    </citation>
    <scope>NUCLEOTIDE SEQUENCE [LARGE SCALE GENOMIC DNA]</scope>
    <source>
        <strain evidence="10 11">AK35</strain>
    </source>
</reference>
<keyword evidence="6" id="KW-0653">Protein transport</keyword>
<comment type="caution">
    <text evidence="10">The sequence shown here is derived from an EMBL/GenBank/DDBJ whole genome shotgun (WGS) entry which is preliminary data.</text>
</comment>
<evidence type="ECO:0000256" key="2">
    <source>
        <dbReference type="ARBA" id="ARBA00022475"/>
    </source>
</evidence>